<evidence type="ECO:0000256" key="1">
    <source>
        <dbReference type="SAM" id="MobiDB-lite"/>
    </source>
</evidence>
<organism evidence="2 3">
    <name type="scientific">Pigmentiphaga soli</name>
    <dbReference type="NCBI Taxonomy" id="1007095"/>
    <lineage>
        <taxon>Bacteria</taxon>
        <taxon>Pseudomonadati</taxon>
        <taxon>Pseudomonadota</taxon>
        <taxon>Betaproteobacteria</taxon>
        <taxon>Burkholderiales</taxon>
        <taxon>Alcaligenaceae</taxon>
        <taxon>Pigmentiphaga</taxon>
    </lineage>
</organism>
<protein>
    <submittedName>
        <fullName evidence="2">Uncharacterized protein</fullName>
    </submittedName>
</protein>
<accession>A0ABP8GSL7</accession>
<dbReference type="EMBL" id="BAABFO010000006">
    <property type="protein sequence ID" value="GAA4329103.1"/>
    <property type="molecule type" value="Genomic_DNA"/>
</dbReference>
<dbReference type="Proteomes" id="UP001501671">
    <property type="component" value="Unassembled WGS sequence"/>
</dbReference>
<feature type="region of interest" description="Disordered" evidence="1">
    <location>
        <begin position="1"/>
        <end position="34"/>
    </location>
</feature>
<evidence type="ECO:0000313" key="3">
    <source>
        <dbReference type="Proteomes" id="UP001501671"/>
    </source>
</evidence>
<evidence type="ECO:0000313" key="2">
    <source>
        <dbReference type="EMBL" id="GAA4329103.1"/>
    </source>
</evidence>
<gene>
    <name evidence="2" type="ORF">GCM10023144_15530</name>
</gene>
<keyword evidence="3" id="KW-1185">Reference proteome</keyword>
<feature type="compositionally biased region" description="Low complexity" evidence="1">
    <location>
        <begin position="13"/>
        <end position="31"/>
    </location>
</feature>
<sequence length="61" mass="5952">MPWAGATGRAADGPAAGEVGKAAAEGAAGDDGMMRADAERRDVPIVAARACAGAGVEWTLP</sequence>
<name>A0ABP8GSL7_9BURK</name>
<comment type="caution">
    <text evidence="2">The sequence shown here is derived from an EMBL/GenBank/DDBJ whole genome shotgun (WGS) entry which is preliminary data.</text>
</comment>
<proteinExistence type="predicted"/>
<reference evidence="3" key="1">
    <citation type="journal article" date="2019" name="Int. J. Syst. Evol. Microbiol.">
        <title>The Global Catalogue of Microorganisms (GCM) 10K type strain sequencing project: providing services to taxonomists for standard genome sequencing and annotation.</title>
        <authorList>
            <consortium name="The Broad Institute Genomics Platform"/>
            <consortium name="The Broad Institute Genome Sequencing Center for Infectious Disease"/>
            <person name="Wu L."/>
            <person name="Ma J."/>
        </authorList>
    </citation>
    <scope>NUCLEOTIDE SEQUENCE [LARGE SCALE GENOMIC DNA]</scope>
    <source>
        <strain evidence="3">JCM 17666</strain>
    </source>
</reference>